<dbReference type="SUPFAM" id="SSF51338">
    <property type="entry name" value="Composite domain of metallo-dependent hydrolases"/>
    <property type="match status" value="1"/>
</dbReference>
<organism evidence="12 13">
    <name type="scientific">Microlunatus phosphovorus (strain ATCC 700054 / DSM 10555 / JCM 9379 / NBRC 101784 / NCIMB 13414 / VKM Ac-1990 / NM-1)</name>
    <dbReference type="NCBI Taxonomy" id="1032480"/>
    <lineage>
        <taxon>Bacteria</taxon>
        <taxon>Bacillati</taxon>
        <taxon>Actinomycetota</taxon>
        <taxon>Actinomycetes</taxon>
        <taxon>Propionibacteriales</taxon>
        <taxon>Propionibacteriaceae</taxon>
        <taxon>Microlunatus</taxon>
    </lineage>
</organism>
<evidence type="ECO:0000256" key="3">
    <source>
        <dbReference type="ARBA" id="ARBA00004968"/>
    </source>
</evidence>
<sequence>MNGADSAGNPRGRRSRSVIRAVRTFLGGRLQPAAVVIEDGRIADVVGPLDPVLDARAVQVPDDAVLLPGLVDSHVHVNEPGRTEWEGFRSATLAAAAGGITTLVDMPLNSIPPTTTVANLAVKRRAAAPSAYIDVGFWGGAVPENLGRLAPLHEAGVFGFKCFLAPSGVDEFGHLDRRQLDAAMEEVAALGSRLIVHAEDPALLTGDGELGRKYAAFLASRPPASEESAIDAVIAAARRTGGRAHILHLSNAGALPAIRAAKAAGLALTVETCPHYLTIAAEDIPDGAGEFKCCPPIREAANADLLWEAVVDGTIDAIVSDHSPSTLDLKRSGDGDFGLMWGGIAGLQVGLSAVWTEARRRGIPLEQILPLFTTGPARVAGLADAGEIAVGAPAHLTVFGDDDPLPVRADDLLHRNPVSAYDGKLLTGRVRRTWLRGVSMFDADEGGPGDAPRLRGRVRGELLVAPVPRSAHRS</sequence>
<proteinExistence type="inferred from homology"/>
<keyword evidence="10" id="KW-0862">Zinc</keyword>
<dbReference type="EC" id="3.5.2.5" evidence="7"/>
<dbReference type="SUPFAM" id="SSF51556">
    <property type="entry name" value="Metallo-dependent hydrolases"/>
    <property type="match status" value="1"/>
</dbReference>
<evidence type="ECO:0000256" key="8">
    <source>
        <dbReference type="ARBA" id="ARBA00022723"/>
    </source>
</evidence>
<comment type="cofactor">
    <cofactor evidence="1">
        <name>Zn(2+)</name>
        <dbReference type="ChEBI" id="CHEBI:29105"/>
    </cofactor>
</comment>
<dbReference type="GO" id="GO:0004038">
    <property type="term" value="F:allantoinase activity"/>
    <property type="evidence" value="ECO:0007669"/>
    <property type="project" value="UniProtKB-EC"/>
</dbReference>
<dbReference type="GO" id="GO:0008270">
    <property type="term" value="F:zinc ion binding"/>
    <property type="evidence" value="ECO:0007669"/>
    <property type="project" value="InterPro"/>
</dbReference>
<dbReference type="NCBIfam" id="TIGR03178">
    <property type="entry name" value="allantoinase"/>
    <property type="match status" value="1"/>
</dbReference>
<dbReference type="KEGG" id="mph:MLP_41030"/>
<dbReference type="InterPro" id="IPR017593">
    <property type="entry name" value="Allantoinase"/>
</dbReference>
<dbReference type="InterPro" id="IPR011059">
    <property type="entry name" value="Metal-dep_hydrolase_composite"/>
</dbReference>
<dbReference type="Pfam" id="PF01979">
    <property type="entry name" value="Amidohydro_1"/>
    <property type="match status" value="1"/>
</dbReference>
<evidence type="ECO:0000256" key="10">
    <source>
        <dbReference type="ARBA" id="ARBA00022833"/>
    </source>
</evidence>
<accession>F5XRQ4</accession>
<dbReference type="Gene3D" id="3.20.20.140">
    <property type="entry name" value="Metal-dependent hydrolases"/>
    <property type="match status" value="1"/>
</dbReference>
<evidence type="ECO:0000313" key="13">
    <source>
        <dbReference type="Proteomes" id="UP000007947"/>
    </source>
</evidence>
<evidence type="ECO:0000256" key="1">
    <source>
        <dbReference type="ARBA" id="ARBA00001947"/>
    </source>
</evidence>
<keyword evidence="9 12" id="KW-0378">Hydrolase</keyword>
<comment type="subunit">
    <text evidence="6">Homotetramer.</text>
</comment>
<dbReference type="GO" id="GO:0000256">
    <property type="term" value="P:allantoin catabolic process"/>
    <property type="evidence" value="ECO:0007669"/>
    <property type="project" value="InterPro"/>
</dbReference>
<evidence type="ECO:0000259" key="11">
    <source>
        <dbReference type="Pfam" id="PF01979"/>
    </source>
</evidence>
<dbReference type="RefSeq" id="WP_013864954.1">
    <property type="nucleotide sequence ID" value="NC_015635.1"/>
</dbReference>
<dbReference type="InterPro" id="IPR050138">
    <property type="entry name" value="DHOase/Allantoinase_Hydrolase"/>
</dbReference>
<dbReference type="EMBL" id="AP012204">
    <property type="protein sequence ID" value="BAK37117.1"/>
    <property type="molecule type" value="Genomic_DNA"/>
</dbReference>
<dbReference type="GO" id="GO:0006145">
    <property type="term" value="P:purine nucleobase catabolic process"/>
    <property type="evidence" value="ECO:0007669"/>
    <property type="project" value="TreeGrafter"/>
</dbReference>
<evidence type="ECO:0000256" key="6">
    <source>
        <dbReference type="ARBA" id="ARBA00011881"/>
    </source>
</evidence>
<dbReference type="PANTHER" id="PTHR43668">
    <property type="entry name" value="ALLANTOINASE"/>
    <property type="match status" value="1"/>
</dbReference>
<dbReference type="Proteomes" id="UP000007947">
    <property type="component" value="Chromosome"/>
</dbReference>
<keyword evidence="8" id="KW-0479">Metal-binding</keyword>
<dbReference type="InterPro" id="IPR032466">
    <property type="entry name" value="Metal_Hydrolase"/>
</dbReference>
<dbReference type="InterPro" id="IPR006680">
    <property type="entry name" value="Amidohydro-rel"/>
</dbReference>
<dbReference type="STRING" id="1032480.MLP_41030"/>
<protein>
    <recommendedName>
        <fullName evidence="7">allantoinase</fullName>
        <ecNumber evidence="7">3.5.2.5</ecNumber>
    </recommendedName>
</protein>
<evidence type="ECO:0000256" key="2">
    <source>
        <dbReference type="ARBA" id="ARBA00002368"/>
    </source>
</evidence>
<dbReference type="PROSITE" id="PS00482">
    <property type="entry name" value="DIHYDROOROTASE_1"/>
    <property type="match status" value="1"/>
</dbReference>
<dbReference type="GO" id="GO:0005737">
    <property type="term" value="C:cytoplasm"/>
    <property type="evidence" value="ECO:0007669"/>
    <property type="project" value="TreeGrafter"/>
</dbReference>
<comment type="function">
    <text evidence="2">Catalyzes the reversible cyclization of carbamoyl aspartate to dihydroorotate.</text>
</comment>
<dbReference type="InterPro" id="IPR002195">
    <property type="entry name" value="Dihydroorotase_CS"/>
</dbReference>
<dbReference type="HOGENOM" id="CLU_015572_4_0_11"/>
<comment type="pathway">
    <text evidence="3">Nitrogen metabolism; (S)-allantoin degradation; allantoate from (S)-allantoin: step 1/1.</text>
</comment>
<dbReference type="PANTHER" id="PTHR43668:SF2">
    <property type="entry name" value="ALLANTOINASE"/>
    <property type="match status" value="1"/>
</dbReference>
<evidence type="ECO:0000256" key="9">
    <source>
        <dbReference type="ARBA" id="ARBA00022801"/>
    </source>
</evidence>
<comment type="similarity">
    <text evidence="5">Belongs to the metallo-dependent hydrolases superfamily. Allantoinase family.</text>
</comment>
<dbReference type="AlphaFoldDB" id="F5XRQ4"/>
<dbReference type="eggNOG" id="COG0044">
    <property type="taxonomic scope" value="Bacteria"/>
</dbReference>
<reference evidence="12 13" key="1">
    <citation type="submission" date="2011-05" db="EMBL/GenBank/DDBJ databases">
        <title>Whole genome sequence of Microlunatus phosphovorus NM-1.</title>
        <authorList>
            <person name="Hosoyama A."/>
            <person name="Sasaki K."/>
            <person name="Harada T."/>
            <person name="Igarashi R."/>
            <person name="Kawakoshi A."/>
            <person name="Sasagawa M."/>
            <person name="Fukada J."/>
            <person name="Nakamura S."/>
            <person name="Katano Y."/>
            <person name="Hanada S."/>
            <person name="Kamagata Y."/>
            <person name="Nakamura N."/>
            <person name="Yamazaki S."/>
            <person name="Fujita N."/>
        </authorList>
    </citation>
    <scope>NUCLEOTIDE SEQUENCE [LARGE SCALE GENOMIC DNA]</scope>
    <source>
        <strain evidence="13">ATCC 700054 / DSM 10555 / JCM 9379 / NBRC 101784 / NCIMB 13414 / VKM Ac-1990 / NM-1</strain>
    </source>
</reference>
<dbReference type="GO" id="GO:0050897">
    <property type="term" value="F:cobalt ion binding"/>
    <property type="evidence" value="ECO:0007669"/>
    <property type="project" value="InterPro"/>
</dbReference>
<evidence type="ECO:0000256" key="4">
    <source>
        <dbReference type="ARBA" id="ARBA00010286"/>
    </source>
</evidence>
<evidence type="ECO:0000256" key="7">
    <source>
        <dbReference type="ARBA" id="ARBA00012863"/>
    </source>
</evidence>
<comment type="similarity">
    <text evidence="4">Belongs to the metallo-dependent hydrolases superfamily. DHOase family. Class I DHOase subfamily.</text>
</comment>
<keyword evidence="13" id="KW-1185">Reference proteome</keyword>
<evidence type="ECO:0000313" key="12">
    <source>
        <dbReference type="EMBL" id="BAK37117.1"/>
    </source>
</evidence>
<dbReference type="OrthoDB" id="9803027at2"/>
<evidence type="ECO:0000256" key="5">
    <source>
        <dbReference type="ARBA" id="ARBA00010368"/>
    </source>
</evidence>
<feature type="domain" description="Amidohydrolase-related" evidence="11">
    <location>
        <begin position="65"/>
        <end position="430"/>
    </location>
</feature>
<gene>
    <name evidence="12" type="primary">allB</name>
    <name evidence="12" type="ordered locus">MLP_41030</name>
</gene>
<name>F5XRQ4_MICPN</name>